<keyword evidence="10" id="KW-1185">Reference proteome</keyword>
<dbReference type="InterPro" id="IPR036259">
    <property type="entry name" value="MFS_trans_sf"/>
</dbReference>
<feature type="domain" description="Major facilitator superfamily (MFS) profile" evidence="8">
    <location>
        <begin position="18"/>
        <end position="466"/>
    </location>
</feature>
<proteinExistence type="predicted"/>
<sequence>MVAAAPRSRRWADPRIAVCLVYVAAMFMNGMDSTIVNVALPAIGGEFGVTPSAVSAVNVAYLVSLAVCIPVSGWLGDRFGTKRVFLAAFGTFVLASLLCAVAGDLTQLTAARALQGAGGGVMSPVALTMLFRAYPPDQRIKLSRVLILPTAVAPALGPVLGGLFVEQLTWRWGFYVNLPIGVLALLYGWKFLAEHVQSHGKRFDGLGFALALPGLGLVMYALEAVSRTGPGSVEFWGSGLAGLACLAGLVIAQLRMSAPMLDLRLFGDPSFRRASLILLLCVAGFLGTLYGFTLMYQNGLGASAWQTGLVTLPKAVGLMIASQVVAWAHRRIGPRAVIAAAMFGAAASFAAMNLVRADTAVLAAVVQLASGFFVGVASTELQVVAFATISSAATGAASTLFNVQRQVGSALGVAVTACVLAAWGTGSGQPAGGGGDLSAYHAAMLLAAGCALVGVLVALRIKDAEILRPTRVESAVAEDSAQRQEI</sequence>
<feature type="transmembrane region" description="Helical" evidence="7">
    <location>
        <begin position="407"/>
        <end position="426"/>
    </location>
</feature>
<keyword evidence="4 7" id="KW-0812">Transmembrane</keyword>
<evidence type="ECO:0000256" key="3">
    <source>
        <dbReference type="ARBA" id="ARBA00022475"/>
    </source>
</evidence>
<feature type="transmembrane region" description="Helical" evidence="7">
    <location>
        <begin position="52"/>
        <end position="72"/>
    </location>
</feature>
<dbReference type="AlphaFoldDB" id="A0A929B9T1"/>
<feature type="transmembrane region" description="Helical" evidence="7">
    <location>
        <begin position="336"/>
        <end position="355"/>
    </location>
</feature>
<evidence type="ECO:0000256" key="1">
    <source>
        <dbReference type="ARBA" id="ARBA00004651"/>
    </source>
</evidence>
<comment type="caution">
    <text evidence="9">The sequence shown here is derived from an EMBL/GenBank/DDBJ whole genome shotgun (WGS) entry which is preliminary data.</text>
</comment>
<comment type="subcellular location">
    <subcellularLocation>
        <location evidence="1">Cell membrane</location>
        <topology evidence="1">Multi-pass membrane protein</topology>
    </subcellularLocation>
</comment>
<dbReference type="SUPFAM" id="SSF103473">
    <property type="entry name" value="MFS general substrate transporter"/>
    <property type="match status" value="1"/>
</dbReference>
<organism evidence="9 10">
    <name type="scientific">Saccharopolyspora montiporae</name>
    <dbReference type="NCBI Taxonomy" id="2781240"/>
    <lineage>
        <taxon>Bacteria</taxon>
        <taxon>Bacillati</taxon>
        <taxon>Actinomycetota</taxon>
        <taxon>Actinomycetes</taxon>
        <taxon>Pseudonocardiales</taxon>
        <taxon>Pseudonocardiaceae</taxon>
        <taxon>Saccharopolyspora</taxon>
    </lineage>
</organism>
<dbReference type="PANTHER" id="PTHR42718:SF46">
    <property type="entry name" value="BLR6921 PROTEIN"/>
    <property type="match status" value="1"/>
</dbReference>
<keyword evidence="5 7" id="KW-1133">Transmembrane helix</keyword>
<feature type="transmembrane region" description="Helical" evidence="7">
    <location>
        <begin position="16"/>
        <end position="40"/>
    </location>
</feature>
<evidence type="ECO:0000256" key="2">
    <source>
        <dbReference type="ARBA" id="ARBA00022448"/>
    </source>
</evidence>
<dbReference type="RefSeq" id="WP_193927906.1">
    <property type="nucleotide sequence ID" value="NZ_JADEYC010000013.1"/>
</dbReference>
<evidence type="ECO:0000313" key="10">
    <source>
        <dbReference type="Proteomes" id="UP000598360"/>
    </source>
</evidence>
<dbReference type="CDD" id="cd17503">
    <property type="entry name" value="MFS_LmrB_MDR_like"/>
    <property type="match status" value="1"/>
</dbReference>
<keyword evidence="3" id="KW-1003">Cell membrane</keyword>
<evidence type="ECO:0000259" key="8">
    <source>
        <dbReference type="PROSITE" id="PS50850"/>
    </source>
</evidence>
<dbReference type="GO" id="GO:0005886">
    <property type="term" value="C:plasma membrane"/>
    <property type="evidence" value="ECO:0007669"/>
    <property type="project" value="UniProtKB-SubCell"/>
</dbReference>
<keyword evidence="6 7" id="KW-0472">Membrane</keyword>
<feature type="transmembrane region" description="Helical" evidence="7">
    <location>
        <begin position="205"/>
        <end position="223"/>
    </location>
</feature>
<dbReference type="InterPro" id="IPR020846">
    <property type="entry name" value="MFS_dom"/>
</dbReference>
<keyword evidence="2" id="KW-0813">Transport</keyword>
<dbReference type="GO" id="GO:0022857">
    <property type="term" value="F:transmembrane transporter activity"/>
    <property type="evidence" value="ECO:0007669"/>
    <property type="project" value="InterPro"/>
</dbReference>
<feature type="transmembrane region" description="Helical" evidence="7">
    <location>
        <begin position="308"/>
        <end position="329"/>
    </location>
</feature>
<dbReference type="InterPro" id="IPR004638">
    <property type="entry name" value="EmrB-like"/>
</dbReference>
<dbReference type="NCBIfam" id="TIGR00711">
    <property type="entry name" value="efflux_EmrB"/>
    <property type="match status" value="1"/>
</dbReference>
<dbReference type="InterPro" id="IPR011701">
    <property type="entry name" value="MFS"/>
</dbReference>
<name>A0A929B9T1_9PSEU</name>
<reference evidence="9" key="1">
    <citation type="submission" date="2020-10" db="EMBL/GenBank/DDBJ databases">
        <title>Diversity and distribution of actinomycetes associated with coral in the coast of Hainan.</title>
        <authorList>
            <person name="Li F."/>
        </authorList>
    </citation>
    <scope>NUCLEOTIDE SEQUENCE</scope>
    <source>
        <strain evidence="9">HNM0983</strain>
    </source>
</reference>
<dbReference type="Proteomes" id="UP000598360">
    <property type="component" value="Unassembled WGS sequence"/>
</dbReference>
<feature type="transmembrane region" description="Helical" evidence="7">
    <location>
        <begin position="361"/>
        <end position="386"/>
    </location>
</feature>
<evidence type="ECO:0000256" key="6">
    <source>
        <dbReference type="ARBA" id="ARBA00023136"/>
    </source>
</evidence>
<gene>
    <name evidence="9" type="ORF">IQ251_08330</name>
</gene>
<feature type="transmembrane region" description="Helical" evidence="7">
    <location>
        <begin position="438"/>
        <end position="459"/>
    </location>
</feature>
<evidence type="ECO:0000256" key="7">
    <source>
        <dbReference type="SAM" id="Phobius"/>
    </source>
</evidence>
<feature type="transmembrane region" description="Helical" evidence="7">
    <location>
        <begin position="235"/>
        <end position="254"/>
    </location>
</feature>
<evidence type="ECO:0000313" key="9">
    <source>
        <dbReference type="EMBL" id="MBE9374455.1"/>
    </source>
</evidence>
<evidence type="ECO:0000256" key="4">
    <source>
        <dbReference type="ARBA" id="ARBA00022692"/>
    </source>
</evidence>
<dbReference type="Gene3D" id="1.20.1720.10">
    <property type="entry name" value="Multidrug resistance protein D"/>
    <property type="match status" value="1"/>
</dbReference>
<dbReference type="Pfam" id="PF07690">
    <property type="entry name" value="MFS_1"/>
    <property type="match status" value="1"/>
</dbReference>
<protein>
    <submittedName>
        <fullName evidence="9">Multidrug efflux MFS transporter</fullName>
    </submittedName>
</protein>
<dbReference type="PANTHER" id="PTHR42718">
    <property type="entry name" value="MAJOR FACILITATOR SUPERFAMILY MULTIDRUG TRANSPORTER MFSC"/>
    <property type="match status" value="1"/>
</dbReference>
<dbReference type="PROSITE" id="PS50850">
    <property type="entry name" value="MFS"/>
    <property type="match status" value="1"/>
</dbReference>
<dbReference type="EMBL" id="JADEYC010000013">
    <property type="protein sequence ID" value="MBE9374455.1"/>
    <property type="molecule type" value="Genomic_DNA"/>
</dbReference>
<feature type="transmembrane region" description="Helical" evidence="7">
    <location>
        <begin position="172"/>
        <end position="193"/>
    </location>
</feature>
<feature type="transmembrane region" description="Helical" evidence="7">
    <location>
        <begin position="84"/>
        <end position="103"/>
    </location>
</feature>
<dbReference type="Gene3D" id="1.20.1250.20">
    <property type="entry name" value="MFS general substrate transporter like domains"/>
    <property type="match status" value="1"/>
</dbReference>
<evidence type="ECO:0000256" key="5">
    <source>
        <dbReference type="ARBA" id="ARBA00022989"/>
    </source>
</evidence>
<feature type="transmembrane region" description="Helical" evidence="7">
    <location>
        <begin position="146"/>
        <end position="166"/>
    </location>
</feature>
<feature type="transmembrane region" description="Helical" evidence="7">
    <location>
        <begin position="275"/>
        <end position="296"/>
    </location>
</feature>
<feature type="transmembrane region" description="Helical" evidence="7">
    <location>
        <begin position="115"/>
        <end position="134"/>
    </location>
</feature>
<accession>A0A929B9T1</accession>